<dbReference type="PROSITE" id="PS51123">
    <property type="entry name" value="OMPA_2"/>
    <property type="match status" value="1"/>
</dbReference>
<gene>
    <name evidence="4" type="ORF">QF118_07935</name>
</gene>
<dbReference type="Proteomes" id="UP001241605">
    <property type="component" value="Chromosome"/>
</dbReference>
<dbReference type="SUPFAM" id="SSF103088">
    <property type="entry name" value="OmpA-like"/>
    <property type="match status" value="1"/>
</dbReference>
<evidence type="ECO:0000256" key="2">
    <source>
        <dbReference type="SAM" id="SignalP"/>
    </source>
</evidence>
<evidence type="ECO:0000259" key="3">
    <source>
        <dbReference type="PROSITE" id="PS51123"/>
    </source>
</evidence>
<feature type="chain" id="PRO_5046723129" evidence="2">
    <location>
        <begin position="29"/>
        <end position="199"/>
    </location>
</feature>
<proteinExistence type="predicted"/>
<accession>A0ABY8QN64</accession>
<dbReference type="RefSeq" id="WP_282302090.1">
    <property type="nucleotide sequence ID" value="NZ_CP124616.1"/>
</dbReference>
<dbReference type="InterPro" id="IPR036737">
    <property type="entry name" value="OmpA-like_sf"/>
</dbReference>
<evidence type="ECO:0000313" key="5">
    <source>
        <dbReference type="Proteomes" id="UP001241605"/>
    </source>
</evidence>
<protein>
    <submittedName>
        <fullName evidence="4">OmpA family protein</fullName>
    </submittedName>
</protein>
<evidence type="ECO:0000256" key="1">
    <source>
        <dbReference type="PROSITE-ProRule" id="PRU00473"/>
    </source>
</evidence>
<sequence>MANRISKAVGAIALAALTGITASAPAMADGTGQKEPFISTQNTRTIKGEQYIPGIWIDPDGCEHWVMDDGVEGYMDIHLDRKGLPVCNRGNTCGVMNTDQFFATDSHRISAAGKQKLAEFFQSASAQAYIIAGHTDSRASDEYNMRLSYNRALAVANVAKSIGANISDVRGYGERWPVASNGTSTGMAKNRRVEIICIR</sequence>
<dbReference type="PANTHER" id="PTHR30329:SF21">
    <property type="entry name" value="LIPOPROTEIN YIAD-RELATED"/>
    <property type="match status" value="1"/>
</dbReference>
<dbReference type="Pfam" id="PF00691">
    <property type="entry name" value="OmpA"/>
    <property type="match status" value="1"/>
</dbReference>
<dbReference type="CDD" id="cd07185">
    <property type="entry name" value="OmpA_C-like"/>
    <property type="match status" value="1"/>
</dbReference>
<evidence type="ECO:0000313" key="4">
    <source>
        <dbReference type="EMBL" id="WGW05466.1"/>
    </source>
</evidence>
<keyword evidence="5" id="KW-1185">Reference proteome</keyword>
<dbReference type="InterPro" id="IPR006665">
    <property type="entry name" value="OmpA-like"/>
</dbReference>
<name>A0ABY8QN64_9RHOB</name>
<dbReference type="PANTHER" id="PTHR30329">
    <property type="entry name" value="STATOR ELEMENT OF FLAGELLAR MOTOR COMPLEX"/>
    <property type="match status" value="1"/>
</dbReference>
<dbReference type="InterPro" id="IPR050330">
    <property type="entry name" value="Bact_OuterMem_StrucFunc"/>
</dbReference>
<feature type="domain" description="OmpA-like" evidence="3">
    <location>
        <begin position="89"/>
        <end position="199"/>
    </location>
</feature>
<dbReference type="EMBL" id="CP124616">
    <property type="protein sequence ID" value="WGW05466.1"/>
    <property type="molecule type" value="Genomic_DNA"/>
</dbReference>
<organism evidence="4 5">
    <name type="scientific">Tropicibacter oceani</name>
    <dbReference type="NCBI Taxonomy" id="3058420"/>
    <lineage>
        <taxon>Bacteria</taxon>
        <taxon>Pseudomonadati</taxon>
        <taxon>Pseudomonadota</taxon>
        <taxon>Alphaproteobacteria</taxon>
        <taxon>Rhodobacterales</taxon>
        <taxon>Roseobacteraceae</taxon>
        <taxon>Tropicibacter</taxon>
    </lineage>
</organism>
<dbReference type="Gene3D" id="3.30.1330.60">
    <property type="entry name" value="OmpA-like domain"/>
    <property type="match status" value="1"/>
</dbReference>
<reference evidence="4 5" key="1">
    <citation type="submission" date="2023-05" db="EMBL/GenBank/DDBJ databases">
        <title>YMD87, complete Genome.</title>
        <authorList>
            <person name="Zhang J."/>
            <person name="Xu X."/>
        </authorList>
    </citation>
    <scope>NUCLEOTIDE SEQUENCE [LARGE SCALE GENOMIC DNA]</scope>
    <source>
        <strain evidence="4 5">YMD87</strain>
    </source>
</reference>
<keyword evidence="2" id="KW-0732">Signal</keyword>
<keyword evidence="1" id="KW-0472">Membrane</keyword>
<feature type="signal peptide" evidence="2">
    <location>
        <begin position="1"/>
        <end position="28"/>
    </location>
</feature>